<gene>
    <name evidence="1" type="ORF">J2S18_001543</name>
</gene>
<accession>A0ABT9UTH9</accession>
<dbReference type="Proteomes" id="UP001228504">
    <property type="component" value="Unassembled WGS sequence"/>
</dbReference>
<reference evidence="1 2" key="1">
    <citation type="submission" date="2023-07" db="EMBL/GenBank/DDBJ databases">
        <title>Genomic Encyclopedia of Type Strains, Phase IV (KMG-IV): sequencing the most valuable type-strain genomes for metagenomic binning, comparative biology and taxonomic classification.</title>
        <authorList>
            <person name="Goeker M."/>
        </authorList>
    </citation>
    <scope>NUCLEOTIDE SEQUENCE [LARGE SCALE GENOMIC DNA]</scope>
    <source>
        <strain evidence="1 2">DSM 20694</strain>
    </source>
</reference>
<protein>
    <submittedName>
        <fullName evidence="1">Uncharacterized protein</fullName>
    </submittedName>
</protein>
<proteinExistence type="predicted"/>
<dbReference type="RefSeq" id="WP_307485291.1">
    <property type="nucleotide sequence ID" value="NZ_JAUSUF010000004.1"/>
</dbReference>
<comment type="caution">
    <text evidence="1">The sequence shown here is derived from an EMBL/GenBank/DDBJ whole genome shotgun (WGS) entry which is preliminary data.</text>
</comment>
<evidence type="ECO:0000313" key="1">
    <source>
        <dbReference type="EMBL" id="MDQ0149612.1"/>
    </source>
</evidence>
<name>A0ABT9UTH9_9FIRM</name>
<keyword evidence="2" id="KW-1185">Reference proteome</keyword>
<dbReference type="EMBL" id="JAUSUF010000004">
    <property type="protein sequence ID" value="MDQ0149612.1"/>
    <property type="molecule type" value="Genomic_DNA"/>
</dbReference>
<evidence type="ECO:0000313" key="2">
    <source>
        <dbReference type="Proteomes" id="UP001228504"/>
    </source>
</evidence>
<sequence length="69" mass="8431">MRAIYSVSFKKSEKKLLEYAIIRSYKYNGFSEYIKILILKDREKMEHIFTDDELEEIEIIVRKILKEIK</sequence>
<organism evidence="1 2">
    <name type="scientific">Eubacterium multiforme</name>
    <dbReference type="NCBI Taxonomy" id="83339"/>
    <lineage>
        <taxon>Bacteria</taxon>
        <taxon>Bacillati</taxon>
        <taxon>Bacillota</taxon>
        <taxon>Clostridia</taxon>
        <taxon>Eubacteriales</taxon>
        <taxon>Eubacteriaceae</taxon>
        <taxon>Eubacterium</taxon>
    </lineage>
</organism>